<keyword evidence="2" id="KW-0472">Membrane</keyword>
<keyword evidence="2" id="KW-1133">Transmembrane helix</keyword>
<dbReference type="PANTHER" id="PTHR35335:SF1">
    <property type="entry name" value="UPF0716 PROTEIN FXSA"/>
    <property type="match status" value="1"/>
</dbReference>
<dbReference type="AlphaFoldDB" id="A0A4T0V3I4"/>
<feature type="compositionally biased region" description="Gly residues" evidence="1">
    <location>
        <begin position="116"/>
        <end position="127"/>
    </location>
</feature>
<name>A0A4T0V3I4_9NEIS</name>
<dbReference type="EMBL" id="STGJ01000002">
    <property type="protein sequence ID" value="TIC86198.1"/>
    <property type="molecule type" value="Genomic_DNA"/>
</dbReference>
<dbReference type="NCBIfam" id="NF008528">
    <property type="entry name" value="PRK11463.1-2"/>
    <property type="match status" value="1"/>
</dbReference>
<dbReference type="GO" id="GO:0016020">
    <property type="term" value="C:membrane"/>
    <property type="evidence" value="ECO:0007669"/>
    <property type="project" value="InterPro"/>
</dbReference>
<dbReference type="PANTHER" id="PTHR35335">
    <property type="entry name" value="UPF0716 PROTEIN FXSA"/>
    <property type="match status" value="1"/>
</dbReference>
<protein>
    <submittedName>
        <fullName evidence="3">FxsA family protein</fullName>
    </submittedName>
</protein>
<dbReference type="Pfam" id="PF04186">
    <property type="entry name" value="FxsA"/>
    <property type="match status" value="1"/>
</dbReference>
<evidence type="ECO:0000313" key="3">
    <source>
        <dbReference type="EMBL" id="TIC86198.1"/>
    </source>
</evidence>
<evidence type="ECO:0000256" key="2">
    <source>
        <dbReference type="SAM" id="Phobius"/>
    </source>
</evidence>
<dbReference type="Proteomes" id="UP000308891">
    <property type="component" value="Unassembled WGS sequence"/>
</dbReference>
<evidence type="ECO:0000313" key="4">
    <source>
        <dbReference type="Proteomes" id="UP000308891"/>
    </source>
</evidence>
<organism evidence="3 4">
    <name type="scientific">Crenobacter intestini</name>
    <dbReference type="NCBI Taxonomy" id="2563443"/>
    <lineage>
        <taxon>Bacteria</taxon>
        <taxon>Pseudomonadati</taxon>
        <taxon>Pseudomonadota</taxon>
        <taxon>Betaproteobacteria</taxon>
        <taxon>Neisseriales</taxon>
        <taxon>Neisseriaceae</taxon>
        <taxon>Crenobacter</taxon>
    </lineage>
</organism>
<keyword evidence="4" id="KW-1185">Reference proteome</keyword>
<comment type="caution">
    <text evidence="3">The sequence shown here is derived from an EMBL/GenBank/DDBJ whole genome shotgun (WGS) entry which is preliminary data.</text>
</comment>
<reference evidence="3 4" key="1">
    <citation type="submission" date="2019-04" db="EMBL/GenBank/DDBJ databases">
        <title>Crenobacter sp. nov.</title>
        <authorList>
            <person name="Shi S."/>
        </authorList>
    </citation>
    <scope>NUCLEOTIDE SEQUENCE [LARGE SCALE GENOMIC DNA]</scope>
    <source>
        <strain evidence="3 4">GY 70310</strain>
    </source>
</reference>
<feature type="transmembrane region" description="Helical" evidence="2">
    <location>
        <begin position="28"/>
        <end position="46"/>
    </location>
</feature>
<sequence>MRAILLLILAYPFLEVASLVYMADHFGGGFVLGWVVVSALIGVLMLRNQKVGALLTLGAVLRKPGEVSLYGLLWPLRFLLAGVLFLIPGFISDVLAVLLLLPLKGPSLKVPPAGGFGGAGGQSGPAGDGAIEGEYTRVDETVDPDRRLHK</sequence>
<gene>
    <name evidence="3" type="ORF">E5K04_03620</name>
</gene>
<dbReference type="RefSeq" id="WP_136551544.1">
    <property type="nucleotide sequence ID" value="NZ_STGJ01000002.1"/>
</dbReference>
<evidence type="ECO:0000256" key="1">
    <source>
        <dbReference type="SAM" id="MobiDB-lite"/>
    </source>
</evidence>
<dbReference type="OrthoDB" id="8607010at2"/>
<keyword evidence="2" id="KW-0812">Transmembrane</keyword>
<feature type="compositionally biased region" description="Basic and acidic residues" evidence="1">
    <location>
        <begin position="134"/>
        <end position="150"/>
    </location>
</feature>
<accession>A0A4T0V3I4</accession>
<dbReference type="InterPro" id="IPR007313">
    <property type="entry name" value="FxsA"/>
</dbReference>
<feature type="transmembrane region" description="Helical" evidence="2">
    <location>
        <begin position="79"/>
        <end position="101"/>
    </location>
</feature>
<proteinExistence type="predicted"/>
<feature type="region of interest" description="Disordered" evidence="1">
    <location>
        <begin position="116"/>
        <end position="150"/>
    </location>
</feature>